<proteinExistence type="inferred from homology"/>
<dbReference type="InterPro" id="IPR029044">
    <property type="entry name" value="Nucleotide-diphossugar_trans"/>
</dbReference>
<dbReference type="RefSeq" id="WP_133040542.1">
    <property type="nucleotide sequence ID" value="NZ_SLWF01000046.1"/>
</dbReference>
<comment type="caution">
    <text evidence="5">The sequence shown here is derived from an EMBL/GenBank/DDBJ whole genome shotgun (WGS) entry which is preliminary data.</text>
</comment>
<dbReference type="Gene3D" id="3.90.550.10">
    <property type="entry name" value="Spore Coat Polysaccharide Biosynthesis Protein SpsA, Chain A"/>
    <property type="match status" value="1"/>
</dbReference>
<keyword evidence="6" id="KW-1185">Reference proteome</keyword>
<dbReference type="GO" id="GO:0016757">
    <property type="term" value="F:glycosyltransferase activity"/>
    <property type="evidence" value="ECO:0007669"/>
    <property type="project" value="UniProtKB-KW"/>
</dbReference>
<evidence type="ECO:0000313" key="6">
    <source>
        <dbReference type="Proteomes" id="UP000294832"/>
    </source>
</evidence>
<organism evidence="5 6">
    <name type="scientific">Shewanella fodinae</name>
    <dbReference type="NCBI Taxonomy" id="552357"/>
    <lineage>
        <taxon>Bacteria</taxon>
        <taxon>Pseudomonadati</taxon>
        <taxon>Pseudomonadota</taxon>
        <taxon>Gammaproteobacteria</taxon>
        <taxon>Alteromonadales</taxon>
        <taxon>Shewanellaceae</taxon>
        <taxon>Shewanella</taxon>
    </lineage>
</organism>
<evidence type="ECO:0000256" key="1">
    <source>
        <dbReference type="ARBA" id="ARBA00006739"/>
    </source>
</evidence>
<dbReference type="PANTHER" id="PTHR43179:SF12">
    <property type="entry name" value="GALACTOFURANOSYLTRANSFERASE GLFT2"/>
    <property type="match status" value="1"/>
</dbReference>
<dbReference type="InterPro" id="IPR001173">
    <property type="entry name" value="Glyco_trans_2-like"/>
</dbReference>
<dbReference type="EMBL" id="SLWF01000046">
    <property type="protein sequence ID" value="TCN77394.1"/>
    <property type="molecule type" value="Genomic_DNA"/>
</dbReference>
<sequence>MDDELEISLYVVIVNYKSYEDTIKYIEQLFLQKKVNLKVIVVDNDSKNLSFEKIKVKFFEDSRVKIIEAGGNLGYAKGNNLGVKSSGAADRDLIIISNNDIDISSDEYLFYKWSKKHLSIKDVGLSAPTMLVDGKESKYSAWKIPTFKDSVIASISLLERIIGDRKKYKFENFNDAEIVDVLPGSLLMINMEMLKEISMFDEGTFLYMEEVILSRKISNYGLRNYLLRDITYEHFVSKTISSNNSYKKMRRILLDSVIYYHAKYDGIGKFKVYLLEFLFVVWNIEYFFVKRFKL</sequence>
<name>A0A4R2F0V3_9GAMM</name>
<gene>
    <name evidence="5" type="ORF">EDC91_1466</name>
</gene>
<protein>
    <recommendedName>
        <fullName evidence="4">Glycosyltransferase 2-like domain-containing protein</fullName>
    </recommendedName>
</protein>
<dbReference type="Pfam" id="PF00535">
    <property type="entry name" value="Glycos_transf_2"/>
    <property type="match status" value="1"/>
</dbReference>
<dbReference type="PANTHER" id="PTHR43179">
    <property type="entry name" value="RHAMNOSYLTRANSFERASE WBBL"/>
    <property type="match status" value="1"/>
</dbReference>
<dbReference type="AlphaFoldDB" id="A0A4R2F0V3"/>
<reference evidence="5 6" key="1">
    <citation type="submission" date="2019-03" db="EMBL/GenBank/DDBJ databases">
        <title>Freshwater and sediment microbial communities from various areas in North America, analyzing microbe dynamics in response to fracking.</title>
        <authorList>
            <person name="Lamendella R."/>
        </authorList>
    </citation>
    <scope>NUCLEOTIDE SEQUENCE [LARGE SCALE GENOMIC DNA]</scope>
    <source>
        <strain evidence="5 6">74A</strain>
    </source>
</reference>
<evidence type="ECO:0000259" key="4">
    <source>
        <dbReference type="Pfam" id="PF00535"/>
    </source>
</evidence>
<dbReference type="Proteomes" id="UP000294832">
    <property type="component" value="Unassembled WGS sequence"/>
</dbReference>
<comment type="similarity">
    <text evidence="1">Belongs to the glycosyltransferase 2 family.</text>
</comment>
<dbReference type="OrthoDB" id="5291101at2"/>
<keyword evidence="2" id="KW-0328">Glycosyltransferase</keyword>
<accession>A0A4R2F0V3</accession>
<evidence type="ECO:0000313" key="5">
    <source>
        <dbReference type="EMBL" id="TCN77394.1"/>
    </source>
</evidence>
<evidence type="ECO:0000256" key="3">
    <source>
        <dbReference type="ARBA" id="ARBA00022679"/>
    </source>
</evidence>
<dbReference type="SUPFAM" id="SSF53448">
    <property type="entry name" value="Nucleotide-diphospho-sugar transferases"/>
    <property type="match status" value="1"/>
</dbReference>
<evidence type="ECO:0000256" key="2">
    <source>
        <dbReference type="ARBA" id="ARBA00022676"/>
    </source>
</evidence>
<feature type="domain" description="Glycosyltransferase 2-like" evidence="4">
    <location>
        <begin position="11"/>
        <end position="100"/>
    </location>
</feature>
<keyword evidence="3" id="KW-0808">Transferase</keyword>